<sequence>MNKDVKSGNSEFLMDLKNALKKRPATTPKPPKEIIRTSSDVKLAYQDKLDSKIDSKVCAKEDVNDVVKEDGFVKEDDNSRENDSAKGDVEEVYAKENDVEECDGTAHTDIYENMTVSNVSDDVKAKLSNIYGDKAQYVAMDNHKRHQRRRSTSDAVPHFPLTSLGIYATMDGNTRQKIKSKFNLKKHSYEPCTENFHIKGDDGCIYCPIDVSYIYDCNPNTVDGDSLFVRSKDKIYAPPCFCPRNGDNSIPIEKDIFFSCEDIYVNFNNVAINNTDEEINVNTDFKEIKSSINLDESDDEEYVIEKFDKTPTASTNSVPNSTGSNDVPKSSGVFKKKITQIKQLFVDW</sequence>
<reference evidence="1" key="1">
    <citation type="submission" date="2015-09" db="EMBL/GenBank/DDBJ databases">
        <title>De novo assembly of Pectinophora gossypiella (Pink Bollworm) gut transcriptome.</title>
        <authorList>
            <person name="Tassone E.E."/>
        </authorList>
    </citation>
    <scope>NUCLEOTIDE SEQUENCE</scope>
</reference>
<dbReference type="EMBL" id="GDQN01008814">
    <property type="protein sequence ID" value="JAT82240.1"/>
    <property type="molecule type" value="Transcribed_RNA"/>
</dbReference>
<proteinExistence type="predicted"/>
<accession>A0A1E1W5J5</accession>
<organism evidence="1">
    <name type="scientific">Pectinophora gossypiella</name>
    <name type="common">Cotton pink bollworm</name>
    <name type="synonym">Depressaria gossypiella</name>
    <dbReference type="NCBI Taxonomy" id="13191"/>
    <lineage>
        <taxon>Eukaryota</taxon>
        <taxon>Metazoa</taxon>
        <taxon>Ecdysozoa</taxon>
        <taxon>Arthropoda</taxon>
        <taxon>Hexapoda</taxon>
        <taxon>Insecta</taxon>
        <taxon>Pterygota</taxon>
        <taxon>Neoptera</taxon>
        <taxon>Endopterygota</taxon>
        <taxon>Lepidoptera</taxon>
        <taxon>Glossata</taxon>
        <taxon>Ditrysia</taxon>
        <taxon>Gelechioidea</taxon>
        <taxon>Gelechiidae</taxon>
        <taxon>Apatetrinae</taxon>
        <taxon>Pectinophora</taxon>
    </lineage>
</organism>
<gene>
    <name evidence="1" type="ORF">g.1690</name>
</gene>
<dbReference type="AlphaFoldDB" id="A0A1E1W5J5"/>
<name>A0A1E1W5J5_PECGO</name>
<evidence type="ECO:0000313" key="1">
    <source>
        <dbReference type="EMBL" id="JAT82240.1"/>
    </source>
</evidence>
<protein>
    <submittedName>
        <fullName evidence="1">Uncharacterized protein</fullName>
    </submittedName>
</protein>